<evidence type="ECO:0000313" key="3">
    <source>
        <dbReference type="EMBL" id="MBI5169233.1"/>
    </source>
</evidence>
<dbReference type="Pfam" id="PF00108">
    <property type="entry name" value="Thiolase_N"/>
    <property type="match status" value="1"/>
</dbReference>
<feature type="domain" description="Thiolase N-terminal" evidence="1">
    <location>
        <begin position="5"/>
        <end position="188"/>
    </location>
</feature>
<evidence type="ECO:0000259" key="2">
    <source>
        <dbReference type="Pfam" id="PF22691"/>
    </source>
</evidence>
<gene>
    <name evidence="3" type="ORF">HZA61_07075</name>
</gene>
<evidence type="ECO:0000313" key="4">
    <source>
        <dbReference type="Proteomes" id="UP000696931"/>
    </source>
</evidence>
<dbReference type="SUPFAM" id="SSF53901">
    <property type="entry name" value="Thiolase-like"/>
    <property type="match status" value="2"/>
</dbReference>
<protein>
    <submittedName>
        <fullName evidence="3">Thiolase domain-containing protein</fullName>
    </submittedName>
</protein>
<dbReference type="InterPro" id="IPR016039">
    <property type="entry name" value="Thiolase-like"/>
</dbReference>
<dbReference type="NCBIfam" id="NF004720">
    <property type="entry name" value="PRK06064.1"/>
    <property type="match status" value="1"/>
</dbReference>
<dbReference type="PIRSF" id="PIRSF000429">
    <property type="entry name" value="Ac-CoA_Ac_transf"/>
    <property type="match status" value="1"/>
</dbReference>
<dbReference type="Proteomes" id="UP000696931">
    <property type="component" value="Unassembled WGS sequence"/>
</dbReference>
<organism evidence="3 4">
    <name type="scientific">Eiseniibacteriota bacterium</name>
    <dbReference type="NCBI Taxonomy" id="2212470"/>
    <lineage>
        <taxon>Bacteria</taxon>
        <taxon>Candidatus Eiseniibacteriota</taxon>
    </lineage>
</organism>
<proteinExistence type="predicted"/>
<dbReference type="GO" id="GO:0016747">
    <property type="term" value="F:acyltransferase activity, transferring groups other than amino-acyl groups"/>
    <property type="evidence" value="ECO:0007669"/>
    <property type="project" value="InterPro"/>
</dbReference>
<feature type="domain" description="Thiolase C-terminal" evidence="2">
    <location>
        <begin position="240"/>
        <end position="383"/>
    </location>
</feature>
<accession>A0A933SCG3</accession>
<dbReference type="InterPro" id="IPR020616">
    <property type="entry name" value="Thiolase_N"/>
</dbReference>
<reference evidence="3" key="1">
    <citation type="submission" date="2020-07" db="EMBL/GenBank/DDBJ databases">
        <title>Huge and variable diversity of episymbiotic CPR bacteria and DPANN archaea in groundwater ecosystems.</title>
        <authorList>
            <person name="He C.Y."/>
            <person name="Keren R."/>
            <person name="Whittaker M."/>
            <person name="Farag I.F."/>
            <person name="Doudna J."/>
            <person name="Cate J.H.D."/>
            <person name="Banfield J.F."/>
        </authorList>
    </citation>
    <scope>NUCLEOTIDE SEQUENCE</scope>
    <source>
        <strain evidence="3">NC_groundwater_1813_Pr3_B-0.1um_71_17</strain>
    </source>
</reference>
<evidence type="ECO:0000259" key="1">
    <source>
        <dbReference type="Pfam" id="PF00108"/>
    </source>
</evidence>
<dbReference type="InterPro" id="IPR055140">
    <property type="entry name" value="Thiolase_C_2"/>
</dbReference>
<dbReference type="Gene3D" id="3.40.47.10">
    <property type="match status" value="1"/>
</dbReference>
<dbReference type="EMBL" id="JACRIW010000047">
    <property type="protein sequence ID" value="MBI5169233.1"/>
    <property type="molecule type" value="Genomic_DNA"/>
</dbReference>
<sequence>MSGRVGIVGIGHTPFGRRSDATVQELAAEAFRAALADSGLDRGHMDAVVVGSVPEYHKQRSLPGVVQEYLGLTPKPTWLTEAACASGSAAIRTAWMSIKAGVHDVVAVIGCQKMTELETAEILALMGRVGEVQWESSFGSTFPGYYAMFARRHMHEYGTTREQLTAVAIKNHFYGARNPLAMFRKEITAEKANASEDVATPFHVFDCCANADGAACVILAAEPRARGLRKPPVWLSGMGCASDTMSVLRRPSLTGLGSAQAAAAQAYAMAGVDAKRVRVADVHDCFTIAEVLAYEDLGFCAKGEGGAFIAENRSYIGGSTPVNVDGGLKAKGHPIGATGVSMTTEIVKQLRGDAGERQVPDADVGLTHNVGGIGQYCFVQVLTRDE</sequence>
<dbReference type="CDD" id="cd00829">
    <property type="entry name" value="SCP-x_thiolase"/>
    <property type="match status" value="1"/>
</dbReference>
<name>A0A933SCG3_UNCEI</name>
<dbReference type="AlphaFoldDB" id="A0A933SCG3"/>
<comment type="caution">
    <text evidence="3">The sequence shown here is derived from an EMBL/GenBank/DDBJ whole genome shotgun (WGS) entry which is preliminary data.</text>
</comment>
<dbReference type="Pfam" id="PF22691">
    <property type="entry name" value="Thiolase_C_1"/>
    <property type="match status" value="1"/>
</dbReference>
<dbReference type="PANTHER" id="PTHR42870">
    <property type="entry name" value="ACETYL-COA C-ACETYLTRANSFERASE"/>
    <property type="match status" value="1"/>
</dbReference>
<dbReference type="InterPro" id="IPR002155">
    <property type="entry name" value="Thiolase"/>
</dbReference>
<dbReference type="PANTHER" id="PTHR42870:SF6">
    <property type="entry name" value="ACETYL-COA C-ACYLTRANSFERASE"/>
    <property type="match status" value="1"/>
</dbReference>